<feature type="zinc finger region" description="C3H1-type" evidence="1">
    <location>
        <begin position="366"/>
        <end position="393"/>
    </location>
</feature>
<dbReference type="GO" id="GO:0008270">
    <property type="term" value="F:zinc ion binding"/>
    <property type="evidence" value="ECO:0007669"/>
    <property type="project" value="UniProtKB-KW"/>
</dbReference>
<protein>
    <recommendedName>
        <fullName evidence="4">C3H1-type domain-containing protein</fullName>
    </recommendedName>
</protein>
<comment type="caution">
    <text evidence="5">The sequence shown here is derived from an EMBL/GenBank/DDBJ whole genome shotgun (WGS) entry which is preliminary data.</text>
</comment>
<evidence type="ECO:0000313" key="6">
    <source>
        <dbReference type="Proteomes" id="UP000215289"/>
    </source>
</evidence>
<dbReference type="OrthoDB" id="2270193at2759"/>
<keyword evidence="6" id="KW-1185">Reference proteome</keyword>
<dbReference type="InterPro" id="IPR000571">
    <property type="entry name" value="Znf_CCCH"/>
</dbReference>
<name>A0A229YZP7_9EURO</name>
<feature type="region of interest" description="Disordered" evidence="3">
    <location>
        <begin position="276"/>
        <end position="322"/>
    </location>
</feature>
<dbReference type="AlphaFoldDB" id="A0A229YZP7"/>
<keyword evidence="1" id="KW-0863">Zinc-finger</keyword>
<evidence type="ECO:0000259" key="4">
    <source>
        <dbReference type="PROSITE" id="PS50103"/>
    </source>
</evidence>
<dbReference type="PANTHER" id="PTHR37543">
    <property type="entry name" value="CCCH ZINC FINGER DNA BINDING PROTEIN (AFU_ORTHOLOGUE AFUA_5G12760)"/>
    <property type="match status" value="1"/>
</dbReference>
<dbReference type="Pfam" id="PF25543">
    <property type="entry name" value="zf-CCCH_tandem"/>
    <property type="match status" value="1"/>
</dbReference>
<dbReference type="PANTHER" id="PTHR37543:SF1">
    <property type="entry name" value="CCCH ZINC FINGER DNA BINDING PROTEIN (AFU_ORTHOLOGUE AFUA_5G12760)"/>
    <property type="match status" value="1"/>
</dbReference>
<keyword evidence="2" id="KW-0175">Coiled coil</keyword>
<sequence>MEAQAYAERYRQVMSIEQTKNSLIEELLQRVAELENALQRQKLDHEREKHFNREIQIHEMELMNEITRMTALMHREPYMMVLLDGHGLIFKEEFLKQGEQGGKNAAKELSTSLQDYITTHFPNIASPKIVTMIYVNVKGLADLCIQGGIKTELSVLEEFVRGFNGNGLLCDIIDVGAGKNKASDKIEEIFKRNLNNCHCHQILLGCSPDGTYARFLGETMVDYKYIGRVTLIEGVPLEGDMKTMKPNYRVAKFTHIFRETNIASASAPQEAAFVTKPRSSLTPSPVQHATPLSKRSTNTTMTSNSPALSTSSRKMPKSEEFQPVVRSIRPKAPSPPPTKIVERNKYGQRVDRFDIKTIPKDDLNRMKKLKLCNYFYLQGDCPIEDCQHDHSRKLTKSEHHILSVVARMTPCRYKFECDDPNCMYGHRCPHSEPGKKDCVWGSSCRFDAAAHGVDTTIVKVTKI</sequence>
<dbReference type="PROSITE" id="PS50103">
    <property type="entry name" value="ZF_C3H1"/>
    <property type="match status" value="1"/>
</dbReference>
<evidence type="ECO:0000256" key="3">
    <source>
        <dbReference type="SAM" id="MobiDB-lite"/>
    </source>
</evidence>
<feature type="coiled-coil region" evidence="2">
    <location>
        <begin position="17"/>
        <end position="48"/>
    </location>
</feature>
<dbReference type="InterPro" id="IPR057683">
    <property type="entry name" value="DUF7923"/>
</dbReference>
<dbReference type="STRING" id="1245748.A0A229YZP7"/>
<feature type="compositionally biased region" description="Polar residues" evidence="3">
    <location>
        <begin position="293"/>
        <end position="313"/>
    </location>
</feature>
<reference evidence="5 6" key="1">
    <citation type="submission" date="2018-08" db="EMBL/GenBank/DDBJ databases">
        <title>Draft genome sequences of two Aspergillus turcosus clinical strains isolated from bronchoalveolar lavage fluid: one azole-susceptible and the other azole-resistant.</title>
        <authorList>
            <person name="Parent-Michaud M."/>
            <person name="Dufresne P.J."/>
            <person name="Fournier E."/>
            <person name="Martineau C."/>
            <person name="Moreira S."/>
            <person name="Perkins V."/>
            <person name="De Repentigny L."/>
            <person name="Dufresne S.F."/>
        </authorList>
    </citation>
    <scope>NUCLEOTIDE SEQUENCE [LARGE SCALE GENOMIC DNA]</scope>
    <source>
        <strain evidence="5">HMR AF 1038</strain>
    </source>
</reference>
<evidence type="ECO:0000313" key="5">
    <source>
        <dbReference type="EMBL" id="RLL96726.1"/>
    </source>
</evidence>
<dbReference type="EMBL" id="NIDN02000101">
    <property type="protein sequence ID" value="RLL96726.1"/>
    <property type="molecule type" value="Genomic_DNA"/>
</dbReference>
<gene>
    <name evidence="5" type="ORF">CFD26_103286</name>
</gene>
<evidence type="ECO:0000256" key="2">
    <source>
        <dbReference type="SAM" id="Coils"/>
    </source>
</evidence>
<proteinExistence type="predicted"/>
<feature type="compositionally biased region" description="Polar residues" evidence="3">
    <location>
        <begin position="277"/>
        <end position="287"/>
    </location>
</feature>
<organism evidence="5 6">
    <name type="scientific">Aspergillus turcosus</name>
    <dbReference type="NCBI Taxonomy" id="1245748"/>
    <lineage>
        <taxon>Eukaryota</taxon>
        <taxon>Fungi</taxon>
        <taxon>Dikarya</taxon>
        <taxon>Ascomycota</taxon>
        <taxon>Pezizomycotina</taxon>
        <taxon>Eurotiomycetes</taxon>
        <taxon>Eurotiomycetidae</taxon>
        <taxon>Eurotiales</taxon>
        <taxon>Aspergillaceae</taxon>
        <taxon>Aspergillus</taxon>
        <taxon>Aspergillus subgen. Fumigati</taxon>
    </lineage>
</organism>
<keyword evidence="1" id="KW-0862">Zinc</keyword>
<feature type="domain" description="C3H1-type" evidence="4">
    <location>
        <begin position="366"/>
        <end position="393"/>
    </location>
</feature>
<evidence type="ECO:0000256" key="1">
    <source>
        <dbReference type="PROSITE-ProRule" id="PRU00723"/>
    </source>
</evidence>
<dbReference type="Pfam" id="PF25542">
    <property type="entry name" value="zf-CCCH_12"/>
    <property type="match status" value="1"/>
</dbReference>
<keyword evidence="1" id="KW-0479">Metal-binding</keyword>
<dbReference type="Proteomes" id="UP000215289">
    <property type="component" value="Unassembled WGS sequence"/>
</dbReference>
<dbReference type="Pfam" id="PF25540">
    <property type="entry name" value="DUF7923"/>
    <property type="match status" value="1"/>
</dbReference>
<dbReference type="InterPro" id="IPR057654">
    <property type="entry name" value="Znf-CCCH_tandem"/>
</dbReference>
<accession>A0A229YZP7</accession>